<name>A0AB37ZB41_9PSED</name>
<evidence type="ECO:0000313" key="1">
    <source>
        <dbReference type="EMBL" id="SCW79487.1"/>
    </source>
</evidence>
<sequence length="67" mass="7423">MHLLPLTHDLFDPQLQLEAEPLSADASPWPCLGVPSIHHDISQTIAAIDRLSTQLQQASAREHAPRH</sequence>
<dbReference type="RefSeq" id="WP_090255100.1">
    <property type="nucleotide sequence ID" value="NZ_FMTL01000003.1"/>
</dbReference>
<evidence type="ECO:0000313" key="2">
    <source>
        <dbReference type="Proteomes" id="UP000242418"/>
    </source>
</evidence>
<proteinExistence type="predicted"/>
<accession>A0AB37ZB41</accession>
<dbReference type="AlphaFoldDB" id="A0AB37ZB41"/>
<gene>
    <name evidence="1" type="ORF">SAMN05216370_3626</name>
</gene>
<dbReference type="EMBL" id="FMTL01000003">
    <property type="protein sequence ID" value="SCW79487.1"/>
    <property type="molecule type" value="Genomic_DNA"/>
</dbReference>
<dbReference type="Proteomes" id="UP000242418">
    <property type="component" value="Unassembled WGS sequence"/>
</dbReference>
<comment type="caution">
    <text evidence="1">The sequence shown here is derived from an EMBL/GenBank/DDBJ whole genome shotgun (WGS) entry which is preliminary data.</text>
</comment>
<protein>
    <submittedName>
        <fullName evidence="1">Uncharacterized protein</fullName>
    </submittedName>
</protein>
<reference evidence="1 2" key="1">
    <citation type="submission" date="2016-10" db="EMBL/GenBank/DDBJ databases">
        <authorList>
            <person name="Varghese N."/>
            <person name="Submissions S."/>
        </authorList>
    </citation>
    <scope>NUCLEOTIDE SEQUENCE [LARGE SCALE GENOMIC DNA]</scope>
    <source>
        <strain evidence="1 2">DSM 17833</strain>
    </source>
</reference>
<organism evidence="1 2">
    <name type="scientific">Pseudomonas peli</name>
    <dbReference type="NCBI Taxonomy" id="592361"/>
    <lineage>
        <taxon>Bacteria</taxon>
        <taxon>Pseudomonadati</taxon>
        <taxon>Pseudomonadota</taxon>
        <taxon>Gammaproteobacteria</taxon>
        <taxon>Pseudomonadales</taxon>
        <taxon>Pseudomonadaceae</taxon>
        <taxon>Pseudomonas</taxon>
    </lineage>
</organism>
<keyword evidence="2" id="KW-1185">Reference proteome</keyword>